<sequence length="77" mass="8746">MSNHLNINWSDAINKTAKGINDYDLGKVLEISEDYVVTERGSTDKDTFVLPKIISSEFDGSTLRFNLSKEDSNKYKQ</sequence>
<evidence type="ECO:0000313" key="1">
    <source>
        <dbReference type="EMBL" id="VFJ13243.1"/>
    </source>
</evidence>
<proteinExistence type="predicted"/>
<protein>
    <submittedName>
        <fullName evidence="1">Uncharacterized protein</fullName>
    </submittedName>
</protein>
<dbReference type="GeneID" id="39420391"/>
<name>A0A484I925_9ARCH</name>
<dbReference type="RefSeq" id="WP_134483173.1">
    <property type="nucleotide sequence ID" value="NZ_LR216287.1"/>
</dbReference>
<dbReference type="AlphaFoldDB" id="A0A484I925"/>
<keyword evidence="2" id="KW-1185">Reference proteome</keyword>
<reference evidence="1 2" key="1">
    <citation type="submission" date="2019-02" db="EMBL/GenBank/DDBJ databases">
        <authorList>
            <person name="Lehtovirta-Morley E L."/>
        </authorList>
    </citation>
    <scope>NUCLEOTIDE SEQUENCE [LARGE SCALE GENOMIC DNA]</scope>
    <source>
        <strain evidence="1">NFRAN1</strain>
    </source>
</reference>
<organism evidence="1 2">
    <name type="scientific">Candidatus Nitrosocosmicus franklandianus</name>
    <dbReference type="NCBI Taxonomy" id="1798806"/>
    <lineage>
        <taxon>Archaea</taxon>
        <taxon>Nitrososphaerota</taxon>
        <taxon>Nitrososphaeria</taxon>
        <taxon>Nitrososphaerales</taxon>
        <taxon>Nitrososphaeraceae</taxon>
        <taxon>Candidatus Nitrosocosmicus</taxon>
    </lineage>
</organism>
<dbReference type="KEGG" id="nfn:NFRAN_0921"/>
<dbReference type="OrthoDB" id="8243at2157"/>
<accession>A0A484I925</accession>
<dbReference type="EMBL" id="LR216287">
    <property type="protein sequence ID" value="VFJ13243.1"/>
    <property type="molecule type" value="Genomic_DNA"/>
</dbReference>
<gene>
    <name evidence="1" type="ORF">NFRAN_0921</name>
</gene>
<dbReference type="Proteomes" id="UP000294299">
    <property type="component" value="Chromosome NFRAN"/>
</dbReference>
<evidence type="ECO:0000313" key="2">
    <source>
        <dbReference type="Proteomes" id="UP000294299"/>
    </source>
</evidence>